<feature type="domain" description="Blue (type 1) copper" evidence="7">
    <location>
        <begin position="98"/>
        <end position="159"/>
    </location>
</feature>
<evidence type="ECO:0000313" key="9">
    <source>
        <dbReference type="Proteomes" id="UP000432015"/>
    </source>
</evidence>
<dbReference type="GO" id="GO:0005507">
    <property type="term" value="F:copper ion binding"/>
    <property type="evidence" value="ECO:0007669"/>
    <property type="project" value="InterPro"/>
</dbReference>
<keyword evidence="1" id="KW-0813">Transport</keyword>
<reference evidence="8 9" key="1">
    <citation type="submission" date="2019-11" db="EMBL/GenBank/DDBJ databases">
        <authorList>
            <person name="Cao P."/>
        </authorList>
    </citation>
    <scope>NUCLEOTIDE SEQUENCE [LARGE SCALE GENOMIC DNA]</scope>
    <source>
        <strain evidence="8 9">NEAU-AAG5</strain>
    </source>
</reference>
<evidence type="ECO:0000256" key="5">
    <source>
        <dbReference type="SAM" id="MobiDB-lite"/>
    </source>
</evidence>
<sequence length="162" mass="16033">MHSKVGVAGAAGAALCALALAVASCAGSPDGTGAHAHGTAGGATGGAATLGTEGTGDPGAPAGAAGAPVFRLAAQSDGSHAFDHNRHTASGDRVLLVFRNDSGIPHDMVVERDGRVVGRTRVITRGETQALVTGLTPGRYAFYCSVGRHRGDGMEGVLEMTS</sequence>
<organism evidence="8 9">
    <name type="scientific">Actinomadura litoris</name>
    <dbReference type="NCBI Taxonomy" id="2678616"/>
    <lineage>
        <taxon>Bacteria</taxon>
        <taxon>Bacillati</taxon>
        <taxon>Actinomycetota</taxon>
        <taxon>Actinomycetes</taxon>
        <taxon>Streptosporangiales</taxon>
        <taxon>Thermomonosporaceae</taxon>
        <taxon>Actinomadura</taxon>
    </lineage>
</organism>
<dbReference type="SUPFAM" id="SSF49503">
    <property type="entry name" value="Cupredoxins"/>
    <property type="match status" value="1"/>
</dbReference>
<dbReference type="PROSITE" id="PS51257">
    <property type="entry name" value="PROKAR_LIPOPROTEIN"/>
    <property type="match status" value="1"/>
</dbReference>
<keyword evidence="9" id="KW-1185">Reference proteome</keyword>
<dbReference type="InterPro" id="IPR008972">
    <property type="entry name" value="Cupredoxin"/>
</dbReference>
<name>A0A7K1KT49_9ACTN</name>
<dbReference type="GO" id="GO:0009055">
    <property type="term" value="F:electron transfer activity"/>
    <property type="evidence" value="ECO:0007669"/>
    <property type="project" value="InterPro"/>
</dbReference>
<dbReference type="Proteomes" id="UP000432015">
    <property type="component" value="Unassembled WGS sequence"/>
</dbReference>
<dbReference type="Gene3D" id="2.60.40.420">
    <property type="entry name" value="Cupredoxins - blue copper proteins"/>
    <property type="match status" value="1"/>
</dbReference>
<protein>
    <recommendedName>
        <fullName evidence="7">Blue (type 1) copper domain-containing protein</fullName>
    </recommendedName>
</protein>
<feature type="chain" id="PRO_5039399667" description="Blue (type 1) copper domain-containing protein" evidence="6">
    <location>
        <begin position="27"/>
        <end position="162"/>
    </location>
</feature>
<accession>A0A7K1KT49</accession>
<dbReference type="CDD" id="cd00920">
    <property type="entry name" value="Cupredoxin"/>
    <property type="match status" value="1"/>
</dbReference>
<evidence type="ECO:0000256" key="3">
    <source>
        <dbReference type="ARBA" id="ARBA00022982"/>
    </source>
</evidence>
<dbReference type="InterPro" id="IPR028871">
    <property type="entry name" value="BlueCu_1_BS"/>
</dbReference>
<keyword evidence="6" id="KW-0732">Signal</keyword>
<proteinExistence type="predicted"/>
<evidence type="ECO:0000256" key="6">
    <source>
        <dbReference type="SAM" id="SignalP"/>
    </source>
</evidence>
<dbReference type="RefSeq" id="WP_156214158.1">
    <property type="nucleotide sequence ID" value="NZ_WOFH01000001.1"/>
</dbReference>
<dbReference type="PROSITE" id="PS00196">
    <property type="entry name" value="COPPER_BLUE"/>
    <property type="match status" value="1"/>
</dbReference>
<feature type="signal peptide" evidence="6">
    <location>
        <begin position="1"/>
        <end position="26"/>
    </location>
</feature>
<dbReference type="AlphaFoldDB" id="A0A7K1KT49"/>
<gene>
    <name evidence="8" type="ORF">GNZ18_00950</name>
</gene>
<dbReference type="EMBL" id="WOFH01000001">
    <property type="protein sequence ID" value="MUN35177.1"/>
    <property type="molecule type" value="Genomic_DNA"/>
</dbReference>
<keyword evidence="2" id="KW-0479">Metal-binding</keyword>
<keyword evidence="3" id="KW-0249">Electron transport</keyword>
<feature type="region of interest" description="Disordered" evidence="5">
    <location>
        <begin position="30"/>
        <end position="64"/>
    </location>
</feature>
<dbReference type="InterPro" id="IPR000923">
    <property type="entry name" value="BlueCu_1"/>
</dbReference>
<dbReference type="InterPro" id="IPR033138">
    <property type="entry name" value="Cu_oxidase_CS"/>
</dbReference>
<evidence type="ECO:0000256" key="2">
    <source>
        <dbReference type="ARBA" id="ARBA00022723"/>
    </source>
</evidence>
<keyword evidence="4" id="KW-0186">Copper</keyword>
<dbReference type="Pfam" id="PF00127">
    <property type="entry name" value="Copper-bind"/>
    <property type="match status" value="1"/>
</dbReference>
<comment type="caution">
    <text evidence="8">The sequence shown here is derived from an EMBL/GenBank/DDBJ whole genome shotgun (WGS) entry which is preliminary data.</text>
</comment>
<evidence type="ECO:0000256" key="1">
    <source>
        <dbReference type="ARBA" id="ARBA00022448"/>
    </source>
</evidence>
<evidence type="ECO:0000256" key="4">
    <source>
        <dbReference type="ARBA" id="ARBA00023008"/>
    </source>
</evidence>
<dbReference type="PROSITE" id="PS00079">
    <property type="entry name" value="MULTICOPPER_OXIDASE1"/>
    <property type="match status" value="1"/>
</dbReference>
<evidence type="ECO:0000259" key="7">
    <source>
        <dbReference type="Pfam" id="PF00127"/>
    </source>
</evidence>
<evidence type="ECO:0000313" key="8">
    <source>
        <dbReference type="EMBL" id="MUN35177.1"/>
    </source>
</evidence>